<keyword evidence="1" id="KW-0812">Transmembrane</keyword>
<dbReference type="EMBL" id="CXST01000002">
    <property type="protein sequence ID" value="CTQ45125.1"/>
    <property type="molecule type" value="Genomic_DNA"/>
</dbReference>
<dbReference type="STRING" id="187304.B0E33_05480"/>
<accession>A0A0M6Y4U6</accession>
<protein>
    <recommendedName>
        <fullName evidence="4">DUF3329 domain-containing protein</fullName>
    </recommendedName>
</protein>
<keyword evidence="1" id="KW-0472">Membrane</keyword>
<gene>
    <name evidence="2" type="ORF">LAL4801_03572</name>
</gene>
<sequence length="110" mass="12185">MAGKFCLILQALEAPATSASPGSSAQMTQKEGKTVFGPVEHPWFDALWRRIVLVAFCAGWTGVEYAFGNITWVYIMAAITAYAAWAYLFNYKGPDDPSRVTRPRMEDDEG</sequence>
<reference evidence="3" key="1">
    <citation type="submission" date="2015-07" db="EMBL/GenBank/DDBJ databases">
        <authorList>
            <person name="Rodrigo-Torres Lidia"/>
            <person name="Arahal R.David."/>
        </authorList>
    </citation>
    <scope>NUCLEOTIDE SEQUENCE [LARGE SCALE GENOMIC DNA]</scope>
    <source>
        <strain evidence="3">CECT 4801</strain>
    </source>
</reference>
<keyword evidence="3" id="KW-1185">Reference proteome</keyword>
<evidence type="ECO:0008006" key="4">
    <source>
        <dbReference type="Google" id="ProtNLM"/>
    </source>
</evidence>
<keyword evidence="1" id="KW-1133">Transmembrane helix</keyword>
<dbReference type="Proteomes" id="UP000048926">
    <property type="component" value="Unassembled WGS sequence"/>
</dbReference>
<proteinExistence type="predicted"/>
<dbReference type="AlphaFoldDB" id="A0A0M6Y4U6"/>
<evidence type="ECO:0000313" key="3">
    <source>
        <dbReference type="Proteomes" id="UP000048926"/>
    </source>
</evidence>
<feature type="transmembrane region" description="Helical" evidence="1">
    <location>
        <begin position="48"/>
        <end position="67"/>
    </location>
</feature>
<organism evidence="2 3">
    <name type="scientific">Roseibium aggregatum</name>
    <dbReference type="NCBI Taxonomy" id="187304"/>
    <lineage>
        <taxon>Bacteria</taxon>
        <taxon>Pseudomonadati</taxon>
        <taxon>Pseudomonadota</taxon>
        <taxon>Alphaproteobacteria</taxon>
        <taxon>Hyphomicrobiales</taxon>
        <taxon>Stappiaceae</taxon>
        <taxon>Roseibium</taxon>
    </lineage>
</organism>
<evidence type="ECO:0000256" key="1">
    <source>
        <dbReference type="SAM" id="Phobius"/>
    </source>
</evidence>
<name>A0A0M6Y4U6_9HYPH</name>
<feature type="transmembrane region" description="Helical" evidence="1">
    <location>
        <begin position="72"/>
        <end position="89"/>
    </location>
</feature>
<evidence type="ECO:0000313" key="2">
    <source>
        <dbReference type="EMBL" id="CTQ45125.1"/>
    </source>
</evidence>